<accession>A0A540VTE6</accession>
<sequence>MATWGPETWFYRYLAAPIREVLEDGGGGEQRLKARRYNDLCVLFTDIRGFTALSQTIDPDLLSRTVGIHARYQSQSVERFGGYVDSFFGDGLMAIFEGDGMEARACQCALEVMEQSHRPPESADVRAVPIGIGIHSGSVVRGSFGSEHWQTYTTIGAAVNIAARLCDHAAGTEIVISDTVRQALPWPERDGAILFDPVTGEPPRDVDPGLPLYRIRRG</sequence>
<dbReference type="Gene3D" id="3.30.70.1230">
    <property type="entry name" value="Nucleotide cyclase"/>
    <property type="match status" value="1"/>
</dbReference>
<reference evidence="2 3" key="1">
    <citation type="submission" date="2019-06" db="EMBL/GenBank/DDBJ databases">
        <title>Metagenome assembled Genome of Spiribacter salinus SL48-SHIP from the microbial mat of Salt Lake 48 (Novosibirsk region, Russia).</title>
        <authorList>
            <person name="Shipova A."/>
            <person name="Rozanov A.S."/>
            <person name="Bryanskaya A.V."/>
            <person name="Peltek S.E."/>
        </authorList>
    </citation>
    <scope>NUCLEOTIDE SEQUENCE [LARGE SCALE GENOMIC DNA]</scope>
    <source>
        <strain evidence="2">SL48-SHIP-2</strain>
    </source>
</reference>
<dbReference type="GO" id="GO:0009190">
    <property type="term" value="P:cyclic nucleotide biosynthetic process"/>
    <property type="evidence" value="ECO:0007669"/>
    <property type="project" value="InterPro"/>
</dbReference>
<proteinExistence type="predicted"/>
<dbReference type="GO" id="GO:0004016">
    <property type="term" value="F:adenylate cyclase activity"/>
    <property type="evidence" value="ECO:0007669"/>
    <property type="project" value="UniProtKB-ARBA"/>
</dbReference>
<evidence type="ECO:0000313" key="3">
    <source>
        <dbReference type="Proteomes" id="UP000315400"/>
    </source>
</evidence>
<evidence type="ECO:0000313" key="2">
    <source>
        <dbReference type="EMBL" id="TQF00028.1"/>
    </source>
</evidence>
<dbReference type="PANTHER" id="PTHR43081:SF1">
    <property type="entry name" value="ADENYLATE CYCLASE, TERMINAL-DIFFERENTIATION SPECIFIC"/>
    <property type="match status" value="1"/>
</dbReference>
<name>A0A540VTE6_9GAMM</name>
<dbReference type="PROSITE" id="PS50125">
    <property type="entry name" value="GUANYLATE_CYCLASE_2"/>
    <property type="match status" value="1"/>
</dbReference>
<dbReference type="SUPFAM" id="SSF55073">
    <property type="entry name" value="Nucleotide cyclase"/>
    <property type="match status" value="1"/>
</dbReference>
<dbReference type="Proteomes" id="UP000315400">
    <property type="component" value="Unassembled WGS sequence"/>
</dbReference>
<dbReference type="InterPro" id="IPR050697">
    <property type="entry name" value="Adenylyl/Guanylyl_Cyclase_3/4"/>
</dbReference>
<evidence type="ECO:0000259" key="1">
    <source>
        <dbReference type="PROSITE" id="PS50125"/>
    </source>
</evidence>
<dbReference type="CDD" id="cd07302">
    <property type="entry name" value="CHD"/>
    <property type="match status" value="1"/>
</dbReference>
<comment type="caution">
    <text evidence="2">The sequence shown here is derived from an EMBL/GenBank/DDBJ whole genome shotgun (WGS) entry which is preliminary data.</text>
</comment>
<dbReference type="STRING" id="1260251.SPISAL_00575"/>
<dbReference type="GO" id="GO:0035556">
    <property type="term" value="P:intracellular signal transduction"/>
    <property type="evidence" value="ECO:0007669"/>
    <property type="project" value="InterPro"/>
</dbReference>
<gene>
    <name evidence="2" type="ORF">FKY71_05535</name>
</gene>
<dbReference type="SMART" id="SM00044">
    <property type="entry name" value="CYCc"/>
    <property type="match status" value="1"/>
</dbReference>
<dbReference type="AlphaFoldDB" id="A0A540VTE6"/>
<dbReference type="InterPro" id="IPR001054">
    <property type="entry name" value="A/G_cyclase"/>
</dbReference>
<organism evidence="2 3">
    <name type="scientific">Spiribacter salinus</name>
    <dbReference type="NCBI Taxonomy" id="1335746"/>
    <lineage>
        <taxon>Bacteria</taxon>
        <taxon>Pseudomonadati</taxon>
        <taxon>Pseudomonadota</taxon>
        <taxon>Gammaproteobacteria</taxon>
        <taxon>Chromatiales</taxon>
        <taxon>Ectothiorhodospiraceae</taxon>
        <taxon>Spiribacter</taxon>
    </lineage>
</organism>
<dbReference type="EMBL" id="VIFK01000027">
    <property type="protein sequence ID" value="TQF00028.1"/>
    <property type="molecule type" value="Genomic_DNA"/>
</dbReference>
<dbReference type="Pfam" id="PF00211">
    <property type="entry name" value="Guanylate_cyc"/>
    <property type="match status" value="1"/>
</dbReference>
<dbReference type="InterPro" id="IPR029787">
    <property type="entry name" value="Nucleotide_cyclase"/>
</dbReference>
<dbReference type="PANTHER" id="PTHR43081">
    <property type="entry name" value="ADENYLATE CYCLASE, TERMINAL-DIFFERENTIATION SPECIFIC-RELATED"/>
    <property type="match status" value="1"/>
</dbReference>
<feature type="domain" description="Guanylate cyclase" evidence="1">
    <location>
        <begin position="41"/>
        <end position="166"/>
    </location>
</feature>
<protein>
    <submittedName>
        <fullName evidence="2">Adenylate/guanylate cyclase domain-containing protein</fullName>
    </submittedName>
</protein>